<dbReference type="InterPro" id="IPR000873">
    <property type="entry name" value="AMP-dep_synth/lig_dom"/>
</dbReference>
<evidence type="ECO:0000259" key="3">
    <source>
        <dbReference type="Pfam" id="PF13193"/>
    </source>
</evidence>
<comment type="caution">
    <text evidence="4">The sequence shown here is derived from an EMBL/GenBank/DDBJ whole genome shotgun (WGS) entry which is preliminary data.</text>
</comment>
<dbReference type="Pfam" id="PF13193">
    <property type="entry name" value="AMP-binding_C"/>
    <property type="match status" value="1"/>
</dbReference>
<gene>
    <name evidence="4" type="ORF">GCM10022403_019860</name>
</gene>
<dbReference type="Gene3D" id="3.40.50.12780">
    <property type="entry name" value="N-terminal domain of ligase-like"/>
    <property type="match status" value="1"/>
</dbReference>
<evidence type="ECO:0000256" key="1">
    <source>
        <dbReference type="ARBA" id="ARBA00022598"/>
    </source>
</evidence>
<dbReference type="InterPro" id="IPR020845">
    <property type="entry name" value="AMP-binding_CS"/>
</dbReference>
<keyword evidence="5" id="KW-1185">Reference proteome</keyword>
<evidence type="ECO:0000259" key="2">
    <source>
        <dbReference type="Pfam" id="PF00501"/>
    </source>
</evidence>
<feature type="domain" description="AMP-dependent synthetase/ligase" evidence="2">
    <location>
        <begin position="13"/>
        <end position="369"/>
    </location>
</feature>
<evidence type="ECO:0000313" key="5">
    <source>
        <dbReference type="Proteomes" id="UP001501009"/>
    </source>
</evidence>
<dbReference type="PANTHER" id="PTHR43352:SF1">
    <property type="entry name" value="ANTHRANILATE--COA LIGASE"/>
    <property type="match status" value="1"/>
</dbReference>
<dbReference type="Pfam" id="PF00501">
    <property type="entry name" value="AMP-binding"/>
    <property type="match status" value="1"/>
</dbReference>
<sequence>MDLIERLLGTHLAAGEGERVCYVDPDVGEVTYTALHDAARGYAGALRELGVAPGTRALVVADDSVATVAVILGLWWSGCVPVPVSPVLSDAEIRFMAADCEAGFAHLDAPTAKQQALEKEFPSLTRTTGDEVRAVFTAGDRTGVHRPEAALAPAQWPTDRAALVQYTSGSTGSPKGVLHSATGIEAVLSGIGSLLNIRRDDTVLSTAKLSFGYGFGNSVLLPLAAGARTVLLRGSVDAHVVASALRRHRPTVFFSVPRMYAALLALAASHGTQGFASVRLAVTAGEHCPEHLHERITSTFGVPLVNGLGATEALHIVVATPPDAIVPGATGRAVPGTEVTVRDDNGVTVPDGTEGRLHIAGFSVALGYLNRPEATRRTFAEGGAFTSDIVRRTEQGDIWHLCRADDVLNLGGYKVAPAEIEAVVRETEQVAECAVVAATDENGLEQAVVYAVPVAGADHAVVRKAVLTSIRRQLALFKRPSRIEVIDALPVTSTGKLARHQLRASAGRR</sequence>
<dbReference type="PANTHER" id="PTHR43352">
    <property type="entry name" value="ACETYL-COA SYNTHETASE"/>
    <property type="match status" value="1"/>
</dbReference>
<reference evidence="5" key="1">
    <citation type="journal article" date="2019" name="Int. J. Syst. Evol. Microbiol.">
        <title>The Global Catalogue of Microorganisms (GCM) 10K type strain sequencing project: providing services to taxonomists for standard genome sequencing and annotation.</title>
        <authorList>
            <consortium name="The Broad Institute Genomics Platform"/>
            <consortium name="The Broad Institute Genome Sequencing Center for Infectious Disease"/>
            <person name="Wu L."/>
            <person name="Ma J."/>
        </authorList>
    </citation>
    <scope>NUCLEOTIDE SEQUENCE [LARGE SCALE GENOMIC DNA]</scope>
    <source>
        <strain evidence="5">JCM 17138</strain>
    </source>
</reference>
<proteinExistence type="predicted"/>
<dbReference type="InterPro" id="IPR045851">
    <property type="entry name" value="AMP-bd_C_sf"/>
</dbReference>
<dbReference type="InterPro" id="IPR025110">
    <property type="entry name" value="AMP-bd_C"/>
</dbReference>
<accession>A0ABP7H869</accession>
<dbReference type="GO" id="GO:0016874">
    <property type="term" value="F:ligase activity"/>
    <property type="evidence" value="ECO:0007669"/>
    <property type="project" value="UniProtKB-KW"/>
</dbReference>
<dbReference type="InterPro" id="IPR042099">
    <property type="entry name" value="ANL_N_sf"/>
</dbReference>
<keyword evidence="1 4" id="KW-0436">Ligase</keyword>
<dbReference type="Proteomes" id="UP001501009">
    <property type="component" value="Unassembled WGS sequence"/>
</dbReference>
<name>A0ABP7H869_9ACTN</name>
<dbReference type="Gene3D" id="3.30.300.30">
    <property type="match status" value="1"/>
</dbReference>
<protein>
    <submittedName>
        <fullName evidence="4">Benzoate-CoA ligase family protein</fullName>
    </submittedName>
</protein>
<dbReference type="RefSeq" id="WP_275773733.1">
    <property type="nucleotide sequence ID" value="NZ_BAABDE010000008.1"/>
</dbReference>
<organism evidence="4 5">
    <name type="scientific">Streptomyces coacervatus</name>
    <dbReference type="NCBI Taxonomy" id="647381"/>
    <lineage>
        <taxon>Bacteria</taxon>
        <taxon>Bacillati</taxon>
        <taxon>Actinomycetota</taxon>
        <taxon>Actinomycetes</taxon>
        <taxon>Kitasatosporales</taxon>
        <taxon>Streptomycetaceae</taxon>
        <taxon>Streptomyces</taxon>
    </lineage>
</organism>
<evidence type="ECO:0000313" key="4">
    <source>
        <dbReference type="EMBL" id="GAA3785096.1"/>
    </source>
</evidence>
<dbReference type="PROSITE" id="PS00455">
    <property type="entry name" value="AMP_BINDING"/>
    <property type="match status" value="1"/>
</dbReference>
<dbReference type="SUPFAM" id="SSF56801">
    <property type="entry name" value="Acetyl-CoA synthetase-like"/>
    <property type="match status" value="1"/>
</dbReference>
<dbReference type="EMBL" id="BAABDE010000008">
    <property type="protein sequence ID" value="GAA3785096.1"/>
    <property type="molecule type" value="Genomic_DNA"/>
</dbReference>
<feature type="domain" description="AMP-binding enzyme C-terminal" evidence="3">
    <location>
        <begin position="419"/>
        <end position="496"/>
    </location>
</feature>